<dbReference type="InterPro" id="IPR001633">
    <property type="entry name" value="EAL_dom"/>
</dbReference>
<dbReference type="GO" id="GO:0071111">
    <property type="term" value="F:cyclic-guanylate-specific phosphodiesterase activity"/>
    <property type="evidence" value="ECO:0007669"/>
    <property type="project" value="InterPro"/>
</dbReference>
<dbReference type="Gene3D" id="3.20.20.450">
    <property type="entry name" value="EAL domain"/>
    <property type="match status" value="1"/>
</dbReference>
<feature type="domain" description="EAL" evidence="1">
    <location>
        <begin position="17"/>
        <end position="256"/>
    </location>
</feature>
<keyword evidence="3" id="KW-1185">Reference proteome</keyword>
<proteinExistence type="predicted"/>
<evidence type="ECO:0000259" key="1">
    <source>
        <dbReference type="PROSITE" id="PS50883"/>
    </source>
</evidence>
<dbReference type="Proteomes" id="UP000198680">
    <property type="component" value="Unassembled WGS sequence"/>
</dbReference>
<protein>
    <submittedName>
        <fullName evidence="2">EAL domain, c-di-GMP-specific phosphodiesterase class I (Or its enzymatically inactive variant)</fullName>
    </submittedName>
</protein>
<dbReference type="Pfam" id="PF00563">
    <property type="entry name" value="EAL"/>
    <property type="match status" value="1"/>
</dbReference>
<dbReference type="PROSITE" id="PS50883">
    <property type="entry name" value="EAL"/>
    <property type="match status" value="1"/>
</dbReference>
<dbReference type="InterPro" id="IPR050706">
    <property type="entry name" value="Cyclic-di-GMP_PDE-like"/>
</dbReference>
<gene>
    <name evidence="2" type="ORF">SAMN05660642_04272</name>
</gene>
<dbReference type="STRING" id="1137991.SAMN05660642_04272"/>
<dbReference type="PANTHER" id="PTHR33121:SF76">
    <property type="entry name" value="SIGNALING PROTEIN"/>
    <property type="match status" value="1"/>
</dbReference>
<name>A0A1G9ZDR6_9ACTN</name>
<dbReference type="AlphaFoldDB" id="A0A1G9ZDR6"/>
<dbReference type="CDD" id="cd01948">
    <property type="entry name" value="EAL"/>
    <property type="match status" value="1"/>
</dbReference>
<sequence>MEPGSADADGLAMTAILTSRLPDCRPLLADPDDLTPVFRPVVDLATARVVGYEALARFPGTAGPDVWYAAAADCGLAAELEALAVTKALAAVPLLPEGTSLTVPVSPQLLGSGPVQEALATRPDLSRVVVQLAGRTPVDDLDALRRQTDALRARRALVAVDDAASGLPLVAAVRPELVSLDRALVTGADDDPVRTALTEVVRDLAGRTGARLVAGGVETARELAALAWLGVPLAQGWLLGRPTPEPAPLAPEVAALVRTSAARTRVSAGLAALVRPVRQCDVGRPPPAVPPAVLVGGRGEPVGLWLACPRTGEPHLAPVSLQAHLTDDVAATLQRAMTRPPAQRFDPVVCTDATRAPVGLLRVEDLAGAITAR</sequence>
<dbReference type="SUPFAM" id="SSF141868">
    <property type="entry name" value="EAL domain-like"/>
    <property type="match status" value="1"/>
</dbReference>
<dbReference type="InterPro" id="IPR035919">
    <property type="entry name" value="EAL_sf"/>
</dbReference>
<organism evidence="2 3">
    <name type="scientific">Geodermatophilus siccatus</name>
    <dbReference type="NCBI Taxonomy" id="1137991"/>
    <lineage>
        <taxon>Bacteria</taxon>
        <taxon>Bacillati</taxon>
        <taxon>Actinomycetota</taxon>
        <taxon>Actinomycetes</taxon>
        <taxon>Geodermatophilales</taxon>
        <taxon>Geodermatophilaceae</taxon>
        <taxon>Geodermatophilus</taxon>
    </lineage>
</organism>
<evidence type="ECO:0000313" key="2">
    <source>
        <dbReference type="EMBL" id="SDN18613.1"/>
    </source>
</evidence>
<accession>A0A1G9ZDR6</accession>
<dbReference type="EMBL" id="FNHE01000013">
    <property type="protein sequence ID" value="SDN18613.1"/>
    <property type="molecule type" value="Genomic_DNA"/>
</dbReference>
<evidence type="ECO:0000313" key="3">
    <source>
        <dbReference type="Proteomes" id="UP000198680"/>
    </source>
</evidence>
<dbReference type="SMART" id="SM00052">
    <property type="entry name" value="EAL"/>
    <property type="match status" value="1"/>
</dbReference>
<dbReference type="PANTHER" id="PTHR33121">
    <property type="entry name" value="CYCLIC DI-GMP PHOSPHODIESTERASE PDEF"/>
    <property type="match status" value="1"/>
</dbReference>
<reference evidence="3" key="1">
    <citation type="submission" date="2016-10" db="EMBL/GenBank/DDBJ databases">
        <authorList>
            <person name="Varghese N."/>
            <person name="Submissions S."/>
        </authorList>
    </citation>
    <scope>NUCLEOTIDE SEQUENCE [LARGE SCALE GENOMIC DNA]</scope>
    <source>
        <strain evidence="3">DSM 45419</strain>
    </source>
</reference>